<sequence length="122" mass="13052">MKHFVILCAILVISMVYLAIAEDAVDEVEEEFDVKNLQRRCCNNNCFSRRRNCCSGCNNSCNCCKRCGSCCGRGNRLRNIAIDINVPNSSSTTPIVATPAATTPPATTLPAATPVVALPVGS</sequence>
<evidence type="ECO:0000313" key="2">
    <source>
        <dbReference type="EnsemblMetazoa" id="GBRI044110-PA"/>
    </source>
</evidence>
<dbReference type="Proteomes" id="UP000091820">
    <property type="component" value="Unassembled WGS sequence"/>
</dbReference>
<evidence type="ECO:0000313" key="3">
    <source>
        <dbReference type="Proteomes" id="UP000091820"/>
    </source>
</evidence>
<feature type="chain" id="PRO_5008401030" evidence="1">
    <location>
        <begin position="22"/>
        <end position="122"/>
    </location>
</feature>
<accession>A0A1A9X4M7</accession>
<feature type="signal peptide" evidence="1">
    <location>
        <begin position="1"/>
        <end position="21"/>
    </location>
</feature>
<keyword evidence="1" id="KW-0732">Signal</keyword>
<name>A0A1A9X4M7_9MUSC</name>
<keyword evidence="3" id="KW-1185">Reference proteome</keyword>
<reference evidence="3" key="1">
    <citation type="submission" date="2014-03" db="EMBL/GenBank/DDBJ databases">
        <authorList>
            <person name="Aksoy S."/>
            <person name="Warren W."/>
            <person name="Wilson R.K."/>
        </authorList>
    </citation>
    <scope>NUCLEOTIDE SEQUENCE [LARGE SCALE GENOMIC DNA]</scope>
    <source>
        <strain evidence="3">IAEA</strain>
    </source>
</reference>
<proteinExistence type="predicted"/>
<protein>
    <submittedName>
        <fullName evidence="2">Uncharacterized protein</fullName>
    </submittedName>
</protein>
<dbReference type="EnsemblMetazoa" id="GBRI044110-RA">
    <property type="protein sequence ID" value="GBRI044110-PA"/>
    <property type="gene ID" value="GBRI044110"/>
</dbReference>
<dbReference type="VEuPathDB" id="VectorBase:GBRI044110"/>
<evidence type="ECO:0000256" key="1">
    <source>
        <dbReference type="SAM" id="SignalP"/>
    </source>
</evidence>
<dbReference type="AlphaFoldDB" id="A0A1A9X4M7"/>
<reference evidence="2" key="2">
    <citation type="submission" date="2020-05" db="UniProtKB">
        <authorList>
            <consortium name="EnsemblMetazoa"/>
        </authorList>
    </citation>
    <scope>IDENTIFICATION</scope>
    <source>
        <strain evidence="2">IAEA</strain>
    </source>
</reference>
<organism evidence="2 3">
    <name type="scientific">Glossina brevipalpis</name>
    <dbReference type="NCBI Taxonomy" id="37001"/>
    <lineage>
        <taxon>Eukaryota</taxon>
        <taxon>Metazoa</taxon>
        <taxon>Ecdysozoa</taxon>
        <taxon>Arthropoda</taxon>
        <taxon>Hexapoda</taxon>
        <taxon>Insecta</taxon>
        <taxon>Pterygota</taxon>
        <taxon>Neoptera</taxon>
        <taxon>Endopterygota</taxon>
        <taxon>Diptera</taxon>
        <taxon>Brachycera</taxon>
        <taxon>Muscomorpha</taxon>
        <taxon>Hippoboscoidea</taxon>
        <taxon>Glossinidae</taxon>
        <taxon>Glossina</taxon>
    </lineage>
</organism>